<evidence type="ECO:0000313" key="7">
    <source>
        <dbReference type="Proteomes" id="UP001497512"/>
    </source>
</evidence>
<evidence type="ECO:0000256" key="4">
    <source>
        <dbReference type="RuleBase" id="RU004335"/>
    </source>
</evidence>
<evidence type="ECO:0008006" key="8">
    <source>
        <dbReference type="Google" id="ProtNLM"/>
    </source>
</evidence>
<evidence type="ECO:0000313" key="6">
    <source>
        <dbReference type="EMBL" id="CAK9204220.1"/>
    </source>
</evidence>
<gene>
    <name evidence="6" type="ORF">CSSPTR1EN2_LOCUS7277</name>
</gene>
<dbReference type="InterPro" id="IPR000490">
    <property type="entry name" value="Glyco_hydro_17"/>
</dbReference>
<dbReference type="InterPro" id="IPR044965">
    <property type="entry name" value="Glyco_hydro_17_plant"/>
</dbReference>
<proteinExistence type="inferred from homology"/>
<keyword evidence="7" id="KW-1185">Reference proteome</keyword>
<protein>
    <recommendedName>
        <fullName evidence="8">Glucan endo-1,3-beta-D-glucosidase</fullName>
    </recommendedName>
</protein>
<dbReference type="PROSITE" id="PS00587">
    <property type="entry name" value="GLYCOSYL_HYDROL_F17"/>
    <property type="match status" value="1"/>
</dbReference>
<reference evidence="6" key="1">
    <citation type="submission" date="2024-02" db="EMBL/GenBank/DDBJ databases">
        <authorList>
            <consortium name="ELIXIR-Norway"/>
            <consortium name="Elixir Norway"/>
        </authorList>
    </citation>
    <scope>NUCLEOTIDE SEQUENCE</scope>
</reference>
<evidence type="ECO:0000256" key="2">
    <source>
        <dbReference type="ARBA" id="ARBA00022801"/>
    </source>
</evidence>
<keyword evidence="2 5" id="KW-0378">Hydrolase</keyword>
<evidence type="ECO:0000256" key="5">
    <source>
        <dbReference type="RuleBase" id="RU004336"/>
    </source>
</evidence>
<evidence type="ECO:0000256" key="1">
    <source>
        <dbReference type="ARBA" id="ARBA00008773"/>
    </source>
</evidence>
<dbReference type="PANTHER" id="PTHR32227">
    <property type="entry name" value="GLUCAN ENDO-1,3-BETA-GLUCOSIDASE BG1-RELATED-RELATED"/>
    <property type="match status" value="1"/>
</dbReference>
<dbReference type="SUPFAM" id="SSF51445">
    <property type="entry name" value="(Trans)glycosidases"/>
    <property type="match status" value="1"/>
</dbReference>
<dbReference type="Gene3D" id="3.20.20.80">
    <property type="entry name" value="Glycosidases"/>
    <property type="match status" value="1"/>
</dbReference>
<dbReference type="Proteomes" id="UP001497512">
    <property type="component" value="Chromosome 14"/>
</dbReference>
<accession>A0ABP0TWK3</accession>
<dbReference type="InterPro" id="IPR017853">
    <property type="entry name" value="GH"/>
</dbReference>
<organism evidence="6 7">
    <name type="scientific">Sphagnum troendelagicum</name>
    <dbReference type="NCBI Taxonomy" id="128251"/>
    <lineage>
        <taxon>Eukaryota</taxon>
        <taxon>Viridiplantae</taxon>
        <taxon>Streptophyta</taxon>
        <taxon>Embryophyta</taxon>
        <taxon>Bryophyta</taxon>
        <taxon>Sphagnophytina</taxon>
        <taxon>Sphagnopsida</taxon>
        <taxon>Sphagnales</taxon>
        <taxon>Sphagnaceae</taxon>
        <taxon>Sphagnum</taxon>
    </lineage>
</organism>
<dbReference type="Pfam" id="PF00332">
    <property type="entry name" value="Glyco_hydro_17"/>
    <property type="match status" value="1"/>
</dbReference>
<sequence>MILSYVQAGGGGSQRKEKKMGVERRVRSFCSKKEEAWNCGVLRGTLLFLSLFCMCCLPSSCDYAPEAHTIGINYGQVADNLPAPAVAVSLIKSLGIGRVRIYDSDAATLTALGNSGLQVTIGMGNDVISSLAASAVAADQWILANVVAYLPGTNITVILVGNELLTDTTLTAVWTQLVPAMQNLQASLVNRGLSSTIKISTACEMNILSWSSPPSNGSFRADIAVPVITPMLQFLNDTGSYLYVNVYPYFGWVDDPGYIPLDYALFTRTTPFIQDGPYNYFYLLDAQLDALASAMERIGFDDVRLAIGECGWPTLGTIGANVSDAQTFNQNLVDYILSNPTEGTPRRPQVFIPTYVFALFNEDLKPGGVAEQNWGILYANGSQKYPLNLTADVRWESPAPLVSPPTSAPSSGFTAASRLPLSPGSPPISGLTPPSESPISSIPGGAEVWRATRSTLLLPFALSLLAATLFYFQQ</sequence>
<keyword evidence="3 5" id="KW-0326">Glycosidase</keyword>
<comment type="similarity">
    <text evidence="1 4">Belongs to the glycosyl hydrolase 17 family.</text>
</comment>
<name>A0ABP0TWK3_9BRYO</name>
<dbReference type="EMBL" id="OZ019906">
    <property type="protein sequence ID" value="CAK9204220.1"/>
    <property type="molecule type" value="Genomic_DNA"/>
</dbReference>
<evidence type="ECO:0000256" key="3">
    <source>
        <dbReference type="ARBA" id="ARBA00023295"/>
    </source>
</evidence>